<protein>
    <submittedName>
        <fullName evidence="2">DUF1156 domain-containing protein</fullName>
    </submittedName>
</protein>
<keyword evidence="3" id="KW-1185">Reference proteome</keyword>
<evidence type="ECO:0000259" key="1">
    <source>
        <dbReference type="Pfam" id="PF06634"/>
    </source>
</evidence>
<dbReference type="InterPro" id="IPR009537">
    <property type="entry name" value="DUF1156"/>
</dbReference>
<evidence type="ECO:0000313" key="3">
    <source>
        <dbReference type="Proteomes" id="UP001366085"/>
    </source>
</evidence>
<evidence type="ECO:0000313" key="2">
    <source>
        <dbReference type="EMBL" id="MEJ1092944.1"/>
    </source>
</evidence>
<proteinExistence type="predicted"/>
<dbReference type="SUPFAM" id="SSF53335">
    <property type="entry name" value="S-adenosyl-L-methionine-dependent methyltransferases"/>
    <property type="match status" value="1"/>
</dbReference>
<accession>A0ABU8LPZ0</accession>
<gene>
    <name evidence="2" type="ORF">WDU93_14750</name>
</gene>
<name>A0ABU8LPZ0_9MICO</name>
<sequence length="971" mass="107115">MTTPRPRVLIEDWLPVAELGIESRREAAPIPGQFPKLKTLHVWWARRPLVASSAVVLAGLLPSWSDELRNAFPTAPELQNEVSYRQWLLRLVGIWGDPVRARRALDAANAAGVRLKGNGYGYKPAFKNSPSSTELRLLHDVLTHTWGEMPVVCDPTAGGGSIPWVASRMGLPAVANDLNGVAASVLTAGVAVPARRAGALTPHIRRWGQELVDRVTARLGAYFPRGDGEAIVAYIWANAVPCPRTSRLVPLIKDKWLQKASGKEAAVTMTLEFDGRELREPHFEVVFGRDIDRQDAAAGTVARGKATSPYDNLVIDGSYLKTAAQDGLMTQVLYAVAVRSSSGERSFRSPTSADLEAIAAARRVYAEHAPLWEAHGILPTEELPEGAKTAEPISMGLTRWTDLFAPRQALAHGIFAEEFARLIPDVRAELGDDADDVLVELAMMQGKALNWNSRLSSWDVSRQKVRSTFDTHNLGFKWTFAEFDAAGALYSWCLEQLVDAYEEISRLLSESGRADLVDSDSFTRDVLVSQGSAASLPLEDGSVTHVCMDPPYYDNVMYAELADYFYVWEKRTLGRLLPEFFVDSLTDKDNEAVANPARFAAMGRRRRELADLDYETKMTTIFEEAHRVLRDAGVLSVMFTHKRAEAWDTLGMSLLQSGFTIETSWPVNTESEQSLHQANMNSAASTIMLVCRKRTERNDDHQVYLDDIEHDIRQAAREAATRFQHDGIDGVDLLLSTYGPTLSVISQNWPVYSSTPDADGRDQLLRPEDALALAREEIVDLRRSRLVGQAAKVDGLTDFVLLAWDTFGAREFPFDTARLLALAVGGLDVDELERAKIVSKASGKVKLLAPKERLRRGSDSELPGVTPEASSFEHVIDAVDTALYIAEVDGQQAAKRFLDRHGYTTDAGFISTLQGLANAIPRTKVKGAWVVPEAGLIDTLCTLYFEDVVLPEAEEMAALADPNENTLFDVE</sequence>
<dbReference type="Pfam" id="PF06634">
    <property type="entry name" value="DUF1156"/>
    <property type="match status" value="1"/>
</dbReference>
<dbReference type="Proteomes" id="UP001366085">
    <property type="component" value="Unassembled WGS sequence"/>
</dbReference>
<comment type="caution">
    <text evidence="2">The sequence shown here is derived from an EMBL/GenBank/DDBJ whole genome shotgun (WGS) entry which is preliminary data.</text>
</comment>
<reference evidence="2 3" key="1">
    <citation type="submission" date="2024-02" db="EMBL/GenBank/DDBJ databases">
        <authorList>
            <person name="Saticioglu I.B."/>
        </authorList>
    </citation>
    <scope>NUCLEOTIDE SEQUENCE [LARGE SCALE GENOMIC DNA]</scope>
    <source>
        <strain evidence="2 3">Mu-43</strain>
    </source>
</reference>
<dbReference type="Gene3D" id="3.40.50.150">
    <property type="entry name" value="Vaccinia Virus protein VP39"/>
    <property type="match status" value="1"/>
</dbReference>
<dbReference type="EMBL" id="JBBDGN010000020">
    <property type="protein sequence ID" value="MEJ1092944.1"/>
    <property type="molecule type" value="Genomic_DNA"/>
</dbReference>
<dbReference type="RefSeq" id="WP_337321999.1">
    <property type="nucleotide sequence ID" value="NZ_JBBDGN010000020.1"/>
</dbReference>
<feature type="domain" description="DUF1156" evidence="1">
    <location>
        <begin position="13"/>
        <end position="71"/>
    </location>
</feature>
<organism evidence="2 3">
    <name type="scientific">Microbacterium istanbulense</name>
    <dbReference type="NCBI Taxonomy" id="3122049"/>
    <lineage>
        <taxon>Bacteria</taxon>
        <taxon>Bacillati</taxon>
        <taxon>Actinomycetota</taxon>
        <taxon>Actinomycetes</taxon>
        <taxon>Micrococcales</taxon>
        <taxon>Microbacteriaceae</taxon>
        <taxon>Microbacterium</taxon>
    </lineage>
</organism>
<dbReference type="InterPro" id="IPR029063">
    <property type="entry name" value="SAM-dependent_MTases_sf"/>
</dbReference>